<accession>A0A372LIW3</accession>
<dbReference type="GO" id="GO:0012505">
    <property type="term" value="C:endomembrane system"/>
    <property type="evidence" value="ECO:0007669"/>
    <property type="project" value="TreeGrafter"/>
</dbReference>
<dbReference type="PANTHER" id="PTHR46066">
    <property type="entry name" value="CHITINASE DOMAIN-CONTAINING PROTEIN 1 FAMILY MEMBER"/>
    <property type="match status" value="1"/>
</dbReference>
<feature type="domain" description="LysM" evidence="2">
    <location>
        <begin position="2"/>
        <end position="46"/>
    </location>
</feature>
<dbReference type="SUPFAM" id="SSF54106">
    <property type="entry name" value="LysM domain"/>
    <property type="match status" value="2"/>
</dbReference>
<dbReference type="Pfam" id="PF01476">
    <property type="entry name" value="LysM"/>
    <property type="match status" value="2"/>
</dbReference>
<dbReference type="InterPro" id="IPR001223">
    <property type="entry name" value="Glyco_hydro18_cat"/>
</dbReference>
<dbReference type="InterPro" id="IPR017853">
    <property type="entry name" value="GH"/>
</dbReference>
<dbReference type="RefSeq" id="WP_117327921.1">
    <property type="nucleotide sequence ID" value="NZ_QVTE01000051.1"/>
</dbReference>
<dbReference type="Gene3D" id="3.20.20.80">
    <property type="entry name" value="Glycosidases"/>
    <property type="match status" value="1"/>
</dbReference>
<proteinExistence type="predicted"/>
<evidence type="ECO:0000313" key="4">
    <source>
        <dbReference type="EMBL" id="RFU66337.1"/>
    </source>
</evidence>
<keyword evidence="1" id="KW-0378">Hydrolase</keyword>
<dbReference type="InterPro" id="IPR036779">
    <property type="entry name" value="LysM_dom_sf"/>
</dbReference>
<sequence>MAVHVVKYGDTLWAISKRYNVSVENIVAANGLPSPSGIVPGLALYIPERKHLNRGYRIKPGDTLWSVSRRYGTTVDQILAANPGVEASALVTGRVIEIPSPYKKQVTTLGFILPRADGTITPNLAEAAPSLSYAAIVAYTFTEQGTAIAQAEDRPIITSCRQLNVNPLLMIRNIQNGTFNGPLVGTVLGNTQYRRNLASSVASFVRQKNYAGVSVDFEYVPPANRGDFVLFLRELKAAIAPKLLHVNIHAKTSDQPQNPITGGHDYRAIGQVADLVAVMTIEYGYVGGPPNPITPVDWMEQVLIYSVSRIPPGKIQAAMPLYSYDWALPSNKVTSRAVLAAQNLAISKGVTIKFSAAQATPWYRYSENNIQHIVWFEDIRSIIAKYRLMDSYDLAGMTYWHLALSFPQNWLFVRNNLLVIK</sequence>
<keyword evidence="1" id="KW-0326">Glycosidase</keyword>
<dbReference type="SUPFAM" id="SSF51445">
    <property type="entry name" value="(Trans)glycosidases"/>
    <property type="match status" value="1"/>
</dbReference>
<dbReference type="GO" id="GO:0016798">
    <property type="term" value="F:hydrolase activity, acting on glycosyl bonds"/>
    <property type="evidence" value="ECO:0007669"/>
    <property type="project" value="UniProtKB-KW"/>
</dbReference>
<name>A0A372LIW3_9BACI</name>
<dbReference type="Pfam" id="PF00704">
    <property type="entry name" value="Glyco_hydro_18"/>
    <property type="match status" value="1"/>
</dbReference>
<evidence type="ECO:0000259" key="2">
    <source>
        <dbReference type="PROSITE" id="PS51782"/>
    </source>
</evidence>
<dbReference type="PROSITE" id="PS51910">
    <property type="entry name" value="GH18_2"/>
    <property type="match status" value="1"/>
</dbReference>
<keyword evidence="5" id="KW-1185">Reference proteome</keyword>
<dbReference type="InterPro" id="IPR011583">
    <property type="entry name" value="Chitinase_II/V-like_cat"/>
</dbReference>
<evidence type="ECO:0000313" key="5">
    <source>
        <dbReference type="Proteomes" id="UP000264541"/>
    </source>
</evidence>
<gene>
    <name evidence="4" type="ORF">D0469_17010</name>
</gene>
<dbReference type="InterPro" id="IPR018392">
    <property type="entry name" value="LysM"/>
</dbReference>
<dbReference type="PANTHER" id="PTHR46066:SF2">
    <property type="entry name" value="CHITINASE DOMAIN-CONTAINING PROTEIN 1"/>
    <property type="match status" value="1"/>
</dbReference>
<dbReference type="CDD" id="cd00118">
    <property type="entry name" value="LysM"/>
    <property type="match status" value="2"/>
</dbReference>
<feature type="domain" description="LysM" evidence="2">
    <location>
        <begin position="54"/>
        <end position="98"/>
    </location>
</feature>
<protein>
    <submittedName>
        <fullName evidence="4">LysM peptidoglycan-binding domain-containing protein</fullName>
    </submittedName>
</protein>
<dbReference type="Gene3D" id="3.10.50.10">
    <property type="match status" value="1"/>
</dbReference>
<dbReference type="EMBL" id="QVTE01000051">
    <property type="protein sequence ID" value="RFU66337.1"/>
    <property type="molecule type" value="Genomic_DNA"/>
</dbReference>
<organism evidence="4 5">
    <name type="scientific">Peribacillus saganii</name>
    <dbReference type="NCBI Taxonomy" id="2303992"/>
    <lineage>
        <taxon>Bacteria</taxon>
        <taxon>Bacillati</taxon>
        <taxon>Bacillota</taxon>
        <taxon>Bacilli</taxon>
        <taxon>Bacillales</taxon>
        <taxon>Bacillaceae</taxon>
        <taxon>Peribacillus</taxon>
    </lineage>
</organism>
<dbReference type="Gene3D" id="3.10.350.10">
    <property type="entry name" value="LysM domain"/>
    <property type="match status" value="2"/>
</dbReference>
<dbReference type="OrthoDB" id="9769314at2"/>
<dbReference type="Proteomes" id="UP000264541">
    <property type="component" value="Unassembled WGS sequence"/>
</dbReference>
<dbReference type="GO" id="GO:0005975">
    <property type="term" value="P:carbohydrate metabolic process"/>
    <property type="evidence" value="ECO:0007669"/>
    <property type="project" value="InterPro"/>
</dbReference>
<dbReference type="SMART" id="SM00636">
    <property type="entry name" value="Glyco_18"/>
    <property type="match status" value="1"/>
</dbReference>
<comment type="caution">
    <text evidence="4">The sequence shown here is derived from an EMBL/GenBank/DDBJ whole genome shotgun (WGS) entry which is preliminary data.</text>
</comment>
<dbReference type="PROSITE" id="PS51782">
    <property type="entry name" value="LYSM"/>
    <property type="match status" value="2"/>
</dbReference>
<dbReference type="GO" id="GO:0070492">
    <property type="term" value="F:oligosaccharide binding"/>
    <property type="evidence" value="ECO:0007669"/>
    <property type="project" value="TreeGrafter"/>
</dbReference>
<evidence type="ECO:0000256" key="1">
    <source>
        <dbReference type="ARBA" id="ARBA00023295"/>
    </source>
</evidence>
<evidence type="ECO:0000259" key="3">
    <source>
        <dbReference type="PROSITE" id="PS51910"/>
    </source>
</evidence>
<dbReference type="AlphaFoldDB" id="A0A372LIW3"/>
<dbReference type="InterPro" id="IPR029070">
    <property type="entry name" value="Chitinase_insertion_sf"/>
</dbReference>
<reference evidence="4 5" key="1">
    <citation type="submission" date="2018-08" db="EMBL/GenBank/DDBJ databases">
        <title>Bacillus chawlae sp. nov., Bacillus glennii sp. nov., and Bacillus saganii sp. nov. Isolated from the Vehicle Assembly Building at Kennedy Space Center where the Viking Spacecraft were Assembled.</title>
        <authorList>
            <person name="Seuylemezian A."/>
            <person name="Vaishampayan P."/>
        </authorList>
    </citation>
    <scope>NUCLEOTIDE SEQUENCE [LARGE SCALE GENOMIC DNA]</scope>
    <source>
        <strain evidence="4 5">V47-23a</strain>
    </source>
</reference>
<dbReference type="SMART" id="SM00257">
    <property type="entry name" value="LysM"/>
    <property type="match status" value="2"/>
</dbReference>
<feature type="domain" description="GH18" evidence="3">
    <location>
        <begin position="106"/>
        <end position="421"/>
    </location>
</feature>
<dbReference type="GO" id="GO:0008061">
    <property type="term" value="F:chitin binding"/>
    <property type="evidence" value="ECO:0007669"/>
    <property type="project" value="InterPro"/>
</dbReference>